<comment type="caution">
    <text evidence="4">The sequence shown here is derived from an EMBL/GenBank/DDBJ whole genome shotgun (WGS) entry which is preliminary data.</text>
</comment>
<dbReference type="Gene3D" id="3.40.109.10">
    <property type="entry name" value="NADH Oxidase"/>
    <property type="match status" value="1"/>
</dbReference>
<dbReference type="EMBL" id="DRTD01000375">
    <property type="protein sequence ID" value="HHE55137.1"/>
    <property type="molecule type" value="Genomic_DNA"/>
</dbReference>
<dbReference type="InterPro" id="IPR000415">
    <property type="entry name" value="Nitroreductase-like"/>
</dbReference>
<dbReference type="InterPro" id="IPR023312">
    <property type="entry name" value="Put_nitroreductase_C_bac"/>
</dbReference>
<reference evidence="4" key="1">
    <citation type="journal article" date="2020" name="mSystems">
        <title>Genome- and Community-Level Interaction Insights into Carbon Utilization and Element Cycling Functions of Hydrothermarchaeota in Hydrothermal Sediment.</title>
        <authorList>
            <person name="Zhou Z."/>
            <person name="Liu Y."/>
            <person name="Xu W."/>
            <person name="Pan J."/>
            <person name="Luo Z.H."/>
            <person name="Li M."/>
        </authorList>
    </citation>
    <scope>NUCLEOTIDE SEQUENCE [LARGE SCALE GENOMIC DNA]</scope>
    <source>
        <strain evidence="4">HyVt-76</strain>
    </source>
</reference>
<dbReference type="PANTHER" id="PTHR43673:SF10">
    <property type="entry name" value="NADH DEHYDROGENASE_NAD(P)H NITROREDUCTASE XCC3605-RELATED"/>
    <property type="match status" value="1"/>
</dbReference>
<feature type="domain" description="Nitroreductase" evidence="3">
    <location>
        <begin position="101"/>
        <end position="151"/>
    </location>
</feature>
<dbReference type="Pfam" id="PF00881">
    <property type="entry name" value="Nitroreductase"/>
    <property type="match status" value="2"/>
</dbReference>
<evidence type="ECO:0000256" key="1">
    <source>
        <dbReference type="ARBA" id="ARBA00007118"/>
    </source>
</evidence>
<organism evidence="4">
    <name type="scientific">Caldithrix abyssi</name>
    <dbReference type="NCBI Taxonomy" id="187145"/>
    <lineage>
        <taxon>Bacteria</taxon>
        <taxon>Pseudomonadati</taxon>
        <taxon>Calditrichota</taxon>
        <taxon>Calditrichia</taxon>
        <taxon>Calditrichales</taxon>
        <taxon>Calditrichaceae</taxon>
        <taxon>Caldithrix</taxon>
    </lineage>
</organism>
<sequence length="192" mass="21660">MMIRELILKNRSCRRFQQNEKISRETLRQLVDLARLSASASNLQPLKYIISGDARINAKIFPTLAWAGYLTDWPGPAEGERPAAYIIILGDKFIKYPIDCDHGIAAQSILLGATEMGYAGCIIGSVKREELRKILEIPDHLAILLVLALGKPAEKIVLDEVGENGDIRYWRDENGVHHVPKRKLEDIIVQEY</sequence>
<dbReference type="Proteomes" id="UP000886111">
    <property type="component" value="Unassembled WGS sequence"/>
</dbReference>
<evidence type="ECO:0000259" key="3">
    <source>
        <dbReference type="Pfam" id="PF00881"/>
    </source>
</evidence>
<feature type="domain" description="Nitroreductase" evidence="3">
    <location>
        <begin position="9"/>
        <end position="63"/>
    </location>
</feature>
<dbReference type="InterPro" id="IPR029479">
    <property type="entry name" value="Nitroreductase"/>
</dbReference>
<dbReference type="CDD" id="cd02062">
    <property type="entry name" value="Nitro_FMN_reductase"/>
    <property type="match status" value="1"/>
</dbReference>
<dbReference type="SUPFAM" id="SSF55469">
    <property type="entry name" value="FMN-dependent nitroreductase-like"/>
    <property type="match status" value="1"/>
</dbReference>
<gene>
    <name evidence="4" type="ORF">ENL21_05095</name>
</gene>
<accession>A0A7V5LIW0</accession>
<dbReference type="Gene3D" id="2.20.180.10">
    <property type="entry name" value="putative fmn-dependent nitroreductase like domains"/>
    <property type="match status" value="1"/>
</dbReference>
<evidence type="ECO:0000256" key="2">
    <source>
        <dbReference type="ARBA" id="ARBA00023002"/>
    </source>
</evidence>
<keyword evidence="2" id="KW-0560">Oxidoreductase</keyword>
<evidence type="ECO:0000313" key="4">
    <source>
        <dbReference type="EMBL" id="HHE55137.1"/>
    </source>
</evidence>
<dbReference type="PANTHER" id="PTHR43673">
    <property type="entry name" value="NAD(P)H NITROREDUCTASE YDGI-RELATED"/>
    <property type="match status" value="1"/>
</dbReference>
<name>A0A7V5LIW0_CALAY</name>
<comment type="similarity">
    <text evidence="1">Belongs to the nitroreductase family.</text>
</comment>
<dbReference type="GO" id="GO:0016491">
    <property type="term" value="F:oxidoreductase activity"/>
    <property type="evidence" value="ECO:0007669"/>
    <property type="project" value="UniProtKB-KW"/>
</dbReference>
<protein>
    <submittedName>
        <fullName evidence="4">Nitroreductase family protein</fullName>
    </submittedName>
</protein>
<proteinExistence type="inferred from homology"/>
<dbReference type="AlphaFoldDB" id="A0A7V5LIW0"/>